<keyword evidence="3" id="KW-1185">Reference proteome</keyword>
<name>A0A4Z2G6P6_9TELE</name>
<proteinExistence type="predicted"/>
<sequence>MDNVKKPRGDSPMETDRRSEAGTRLWTYSGDVVRRLSERLEDVDGRREVDVLEVVHRLGVGAGILLQLHVLDHLRLELTSAVTHVTSNFSSCTARHSQNPSMANLEAAYTSLNTTPSETHGILHRSCSSHSN</sequence>
<protein>
    <submittedName>
        <fullName evidence="2">Uncharacterized protein</fullName>
    </submittedName>
</protein>
<gene>
    <name evidence="2" type="ORF">EYF80_040535</name>
</gene>
<feature type="region of interest" description="Disordered" evidence="1">
    <location>
        <begin position="1"/>
        <end position="21"/>
    </location>
</feature>
<reference evidence="2 3" key="1">
    <citation type="submission" date="2019-03" db="EMBL/GenBank/DDBJ databases">
        <title>First draft genome of Liparis tanakae, snailfish: a comprehensive survey of snailfish specific genes.</title>
        <authorList>
            <person name="Kim W."/>
            <person name="Song I."/>
            <person name="Jeong J.-H."/>
            <person name="Kim D."/>
            <person name="Kim S."/>
            <person name="Ryu S."/>
            <person name="Song J.Y."/>
            <person name="Lee S.K."/>
        </authorList>
    </citation>
    <scope>NUCLEOTIDE SEQUENCE [LARGE SCALE GENOMIC DNA]</scope>
    <source>
        <tissue evidence="2">Muscle</tissue>
    </source>
</reference>
<evidence type="ECO:0000313" key="2">
    <source>
        <dbReference type="EMBL" id="TNN49237.1"/>
    </source>
</evidence>
<comment type="caution">
    <text evidence="2">The sequence shown here is derived from an EMBL/GenBank/DDBJ whole genome shotgun (WGS) entry which is preliminary data.</text>
</comment>
<dbReference type="Proteomes" id="UP000314294">
    <property type="component" value="Unassembled WGS sequence"/>
</dbReference>
<organism evidence="2 3">
    <name type="scientific">Liparis tanakae</name>
    <name type="common">Tanaka's snailfish</name>
    <dbReference type="NCBI Taxonomy" id="230148"/>
    <lineage>
        <taxon>Eukaryota</taxon>
        <taxon>Metazoa</taxon>
        <taxon>Chordata</taxon>
        <taxon>Craniata</taxon>
        <taxon>Vertebrata</taxon>
        <taxon>Euteleostomi</taxon>
        <taxon>Actinopterygii</taxon>
        <taxon>Neopterygii</taxon>
        <taxon>Teleostei</taxon>
        <taxon>Neoteleostei</taxon>
        <taxon>Acanthomorphata</taxon>
        <taxon>Eupercaria</taxon>
        <taxon>Perciformes</taxon>
        <taxon>Cottioidei</taxon>
        <taxon>Cottales</taxon>
        <taxon>Liparidae</taxon>
        <taxon>Liparis</taxon>
    </lineage>
</organism>
<dbReference type="EMBL" id="SRLO01000663">
    <property type="protein sequence ID" value="TNN49237.1"/>
    <property type="molecule type" value="Genomic_DNA"/>
</dbReference>
<dbReference type="AlphaFoldDB" id="A0A4Z2G6P6"/>
<evidence type="ECO:0000256" key="1">
    <source>
        <dbReference type="SAM" id="MobiDB-lite"/>
    </source>
</evidence>
<evidence type="ECO:0000313" key="3">
    <source>
        <dbReference type="Proteomes" id="UP000314294"/>
    </source>
</evidence>
<accession>A0A4Z2G6P6</accession>